<proteinExistence type="predicted"/>
<reference evidence="2 3" key="1">
    <citation type="submission" date="2020-08" db="EMBL/GenBank/DDBJ databases">
        <title>Genomic Encyclopedia of Type Strains, Phase IV (KMG-IV): sequencing the most valuable type-strain genomes for metagenomic binning, comparative biology and taxonomic classification.</title>
        <authorList>
            <person name="Goeker M."/>
        </authorList>
    </citation>
    <scope>NUCLEOTIDE SEQUENCE [LARGE SCALE GENOMIC DNA]</scope>
    <source>
        <strain evidence="2 3">DSM 26575</strain>
    </source>
</reference>
<dbReference type="EMBL" id="JACIDW010000009">
    <property type="protein sequence ID" value="MBB3965371.1"/>
    <property type="molecule type" value="Genomic_DNA"/>
</dbReference>
<dbReference type="AlphaFoldDB" id="A0A7W6CRZ9"/>
<protein>
    <submittedName>
        <fullName evidence="2">Uncharacterized protein</fullName>
    </submittedName>
</protein>
<comment type="caution">
    <text evidence="2">The sequence shown here is derived from an EMBL/GenBank/DDBJ whole genome shotgun (WGS) entry which is preliminary data.</text>
</comment>
<accession>A0A7W6CRZ9</accession>
<feature type="compositionally biased region" description="Basic and acidic residues" evidence="1">
    <location>
        <begin position="50"/>
        <end position="63"/>
    </location>
</feature>
<dbReference type="RefSeq" id="WP_183900930.1">
    <property type="nucleotide sequence ID" value="NZ_JACIDW010000009.1"/>
</dbReference>
<evidence type="ECO:0000313" key="2">
    <source>
        <dbReference type="EMBL" id="MBB3965371.1"/>
    </source>
</evidence>
<sequence length="63" mass="6808">MDLDFTVSEVLDDLMIAQLNKADGISERSFAQLMQSAARVRSFGASHAPRTGEAKRDPAATPD</sequence>
<keyword evidence="3" id="KW-1185">Reference proteome</keyword>
<feature type="region of interest" description="Disordered" evidence="1">
    <location>
        <begin position="41"/>
        <end position="63"/>
    </location>
</feature>
<evidence type="ECO:0000313" key="3">
    <source>
        <dbReference type="Proteomes" id="UP000582090"/>
    </source>
</evidence>
<name>A0A7W6CRZ9_9HYPH</name>
<evidence type="ECO:0000256" key="1">
    <source>
        <dbReference type="SAM" id="MobiDB-lite"/>
    </source>
</evidence>
<organism evidence="2 3">
    <name type="scientific">Rhizobium metallidurans</name>
    <dbReference type="NCBI Taxonomy" id="1265931"/>
    <lineage>
        <taxon>Bacteria</taxon>
        <taxon>Pseudomonadati</taxon>
        <taxon>Pseudomonadota</taxon>
        <taxon>Alphaproteobacteria</taxon>
        <taxon>Hyphomicrobiales</taxon>
        <taxon>Rhizobiaceae</taxon>
        <taxon>Rhizobium/Agrobacterium group</taxon>
        <taxon>Rhizobium</taxon>
    </lineage>
</organism>
<dbReference type="Proteomes" id="UP000582090">
    <property type="component" value="Unassembled WGS sequence"/>
</dbReference>
<gene>
    <name evidence="2" type="ORF">GGQ67_003044</name>
</gene>